<name>A0ABV0VM40_9TELE</name>
<feature type="compositionally biased region" description="Polar residues" evidence="1">
    <location>
        <begin position="19"/>
        <end position="32"/>
    </location>
</feature>
<gene>
    <name evidence="2" type="ORF">ILYODFUR_038369</name>
</gene>
<evidence type="ECO:0008006" key="4">
    <source>
        <dbReference type="Google" id="ProtNLM"/>
    </source>
</evidence>
<feature type="region of interest" description="Disordered" evidence="1">
    <location>
        <begin position="1"/>
        <end position="36"/>
    </location>
</feature>
<organism evidence="2 3">
    <name type="scientific">Ilyodon furcidens</name>
    <name type="common">goldbreast splitfin</name>
    <dbReference type="NCBI Taxonomy" id="33524"/>
    <lineage>
        <taxon>Eukaryota</taxon>
        <taxon>Metazoa</taxon>
        <taxon>Chordata</taxon>
        <taxon>Craniata</taxon>
        <taxon>Vertebrata</taxon>
        <taxon>Euteleostomi</taxon>
        <taxon>Actinopterygii</taxon>
        <taxon>Neopterygii</taxon>
        <taxon>Teleostei</taxon>
        <taxon>Neoteleostei</taxon>
        <taxon>Acanthomorphata</taxon>
        <taxon>Ovalentaria</taxon>
        <taxon>Atherinomorphae</taxon>
        <taxon>Cyprinodontiformes</taxon>
        <taxon>Goodeidae</taxon>
        <taxon>Ilyodon</taxon>
    </lineage>
</organism>
<accession>A0ABV0VM40</accession>
<dbReference type="InterPro" id="IPR011333">
    <property type="entry name" value="SKP1/BTB/POZ_sf"/>
</dbReference>
<evidence type="ECO:0000313" key="2">
    <source>
        <dbReference type="EMBL" id="MEQ2257787.1"/>
    </source>
</evidence>
<protein>
    <recommendedName>
        <fullName evidence="4">BTB domain-containing protein</fullName>
    </recommendedName>
</protein>
<reference evidence="2 3" key="1">
    <citation type="submission" date="2021-06" db="EMBL/GenBank/DDBJ databases">
        <authorList>
            <person name="Palmer J.M."/>
        </authorList>
    </citation>
    <scope>NUCLEOTIDE SEQUENCE [LARGE SCALE GENOMIC DNA]</scope>
    <source>
        <strain evidence="3">if_2019</strain>
        <tissue evidence="2">Muscle</tissue>
    </source>
</reference>
<proteinExistence type="predicted"/>
<dbReference type="Proteomes" id="UP001482620">
    <property type="component" value="Unassembled WGS sequence"/>
</dbReference>
<dbReference type="Gene3D" id="3.30.710.10">
    <property type="entry name" value="Potassium Channel Kv1.1, Chain A"/>
    <property type="match status" value="1"/>
</dbReference>
<keyword evidence="3" id="KW-1185">Reference proteome</keyword>
<dbReference type="EMBL" id="JAHRIQ010113694">
    <property type="protein sequence ID" value="MEQ2257787.1"/>
    <property type="molecule type" value="Genomic_DNA"/>
</dbReference>
<evidence type="ECO:0000256" key="1">
    <source>
        <dbReference type="SAM" id="MobiDB-lite"/>
    </source>
</evidence>
<feature type="compositionally biased region" description="Polar residues" evidence="1">
    <location>
        <begin position="1"/>
        <end position="12"/>
    </location>
</feature>
<sequence length="72" mass="7676">MRRAETNSQDSQGPLAENSVANQTDPHSSTDSGAVVLEPASGLSANLLDLYKSGEQCDITIQVAEQVFSCHR</sequence>
<comment type="caution">
    <text evidence="2">The sequence shown here is derived from an EMBL/GenBank/DDBJ whole genome shotgun (WGS) entry which is preliminary data.</text>
</comment>
<evidence type="ECO:0000313" key="3">
    <source>
        <dbReference type="Proteomes" id="UP001482620"/>
    </source>
</evidence>